<dbReference type="Proteomes" id="UP001374579">
    <property type="component" value="Unassembled WGS sequence"/>
</dbReference>
<comment type="catalytic activity">
    <reaction evidence="12">
        <text>15-oxo-(5S,6R)-dihydroxy-(7E,9E,11Z)-eicosatrienoate + NADH + H(+) = (5S,6R,15S)-trihydroxy-(7E,9E,11Z)-eicosatrienoate + NAD(+)</text>
        <dbReference type="Rhea" id="RHEA:41596"/>
        <dbReference type="ChEBI" id="CHEBI:15378"/>
        <dbReference type="ChEBI" id="CHEBI:57540"/>
        <dbReference type="ChEBI" id="CHEBI:57945"/>
        <dbReference type="ChEBI" id="CHEBI:78325"/>
        <dbReference type="ChEBI" id="CHEBI:78329"/>
    </reaction>
    <physiologicalReaction direction="left-to-right" evidence="12">
        <dbReference type="Rhea" id="RHEA:41597"/>
    </physiologicalReaction>
</comment>
<comment type="catalytic activity">
    <reaction evidence="19">
        <text>resolvin D2 + NAD(+) = 16-oxoresolvin D2 + NADH + H(+)</text>
        <dbReference type="Rhea" id="RHEA:53588"/>
        <dbReference type="ChEBI" id="CHEBI:15378"/>
        <dbReference type="ChEBI" id="CHEBI:57540"/>
        <dbReference type="ChEBI" id="CHEBI:57945"/>
        <dbReference type="ChEBI" id="CHEBI:133367"/>
        <dbReference type="ChEBI" id="CHEBI:137498"/>
    </reaction>
    <physiologicalReaction direction="left-to-right" evidence="19">
        <dbReference type="Rhea" id="RHEA:53589"/>
    </physiologicalReaction>
</comment>
<dbReference type="GO" id="GO:0047034">
    <property type="term" value="F:15-hydroxyicosatetraenoate dehydrogenase activity"/>
    <property type="evidence" value="ECO:0007669"/>
    <property type="project" value="UniProtKB-EC"/>
</dbReference>
<comment type="similarity">
    <text evidence="1 22">Belongs to the short-chain dehydrogenases/reductases (SDR) family.</text>
</comment>
<dbReference type="GO" id="GO:0005737">
    <property type="term" value="C:cytoplasm"/>
    <property type="evidence" value="ECO:0007669"/>
    <property type="project" value="TreeGrafter"/>
</dbReference>
<dbReference type="InterPro" id="IPR002347">
    <property type="entry name" value="SDR_fam"/>
</dbReference>
<dbReference type="Gene3D" id="3.40.50.720">
    <property type="entry name" value="NAD(P)-binding Rossmann-like Domain"/>
    <property type="match status" value="1"/>
</dbReference>
<evidence type="ECO:0000256" key="10">
    <source>
        <dbReference type="ARBA" id="ARBA00047672"/>
    </source>
</evidence>
<evidence type="ECO:0000256" key="2">
    <source>
        <dbReference type="ARBA" id="ARBA00023002"/>
    </source>
</evidence>
<evidence type="ECO:0000256" key="20">
    <source>
        <dbReference type="ARBA" id="ARBA00049151"/>
    </source>
</evidence>
<evidence type="ECO:0000313" key="23">
    <source>
        <dbReference type="EMBL" id="KAK7114671.1"/>
    </source>
</evidence>
<evidence type="ECO:0000256" key="9">
    <source>
        <dbReference type="ARBA" id="ARBA00047325"/>
    </source>
</evidence>
<evidence type="ECO:0000256" key="18">
    <source>
        <dbReference type="ARBA" id="ARBA00048739"/>
    </source>
</evidence>
<comment type="catalytic activity">
    <reaction evidence="9">
        <text>prostaglandin E1 + NAD(+) = 15-oxoprostaglandin E1 + NADH + H(+)</text>
        <dbReference type="Rhea" id="RHEA:16477"/>
        <dbReference type="ChEBI" id="CHEBI:15378"/>
        <dbReference type="ChEBI" id="CHEBI:57397"/>
        <dbReference type="ChEBI" id="CHEBI:57401"/>
        <dbReference type="ChEBI" id="CHEBI:57540"/>
        <dbReference type="ChEBI" id="CHEBI:57945"/>
    </reaction>
    <physiologicalReaction direction="left-to-right" evidence="9">
        <dbReference type="Rhea" id="RHEA:16478"/>
    </physiologicalReaction>
</comment>
<evidence type="ECO:0000256" key="1">
    <source>
        <dbReference type="ARBA" id="ARBA00006484"/>
    </source>
</evidence>
<dbReference type="AlphaFoldDB" id="A0AAN9BXS7"/>
<evidence type="ECO:0000256" key="22">
    <source>
        <dbReference type="RuleBase" id="RU000363"/>
    </source>
</evidence>
<name>A0AAN9BXS7_9CAEN</name>
<dbReference type="EC" id="1.1.1.141" evidence="3"/>
<evidence type="ECO:0000256" key="17">
    <source>
        <dbReference type="ARBA" id="ARBA00048611"/>
    </source>
</evidence>
<dbReference type="EC" id="1.1.1.232" evidence="4"/>
<dbReference type="PANTHER" id="PTHR44229:SF4">
    <property type="entry name" value="15-HYDROXYPROSTAGLANDIN DEHYDROGENASE [NAD(+)]"/>
    <property type="match status" value="1"/>
</dbReference>
<dbReference type="PRINTS" id="PR00081">
    <property type="entry name" value="GDHRDH"/>
</dbReference>
<dbReference type="PROSITE" id="PS00061">
    <property type="entry name" value="ADH_SHORT"/>
    <property type="match status" value="1"/>
</dbReference>
<evidence type="ECO:0000256" key="11">
    <source>
        <dbReference type="ARBA" id="ARBA00048008"/>
    </source>
</evidence>
<evidence type="ECO:0000256" key="19">
    <source>
        <dbReference type="ARBA" id="ARBA00048921"/>
    </source>
</evidence>
<proteinExistence type="inferred from homology"/>
<protein>
    <recommendedName>
        <fullName evidence="5">15-hydroxyprostaglandin dehydrogenase [NAD(+)]</fullName>
        <ecNumber evidence="3">1.1.1.141</ecNumber>
        <ecNumber evidence="4">1.1.1.232</ecNumber>
    </recommendedName>
    <alternativeName>
        <fullName evidence="7">Eicosanoid/docosanoid dehydrogenase [NAD(+)]</fullName>
    </alternativeName>
    <alternativeName>
        <fullName evidence="6">Prostaglandin dehydrogenase 1</fullName>
    </alternativeName>
</protein>
<dbReference type="InterPro" id="IPR020904">
    <property type="entry name" value="Sc_DH/Rdtase_CS"/>
</dbReference>
<evidence type="ECO:0000256" key="12">
    <source>
        <dbReference type="ARBA" id="ARBA00048140"/>
    </source>
</evidence>
<evidence type="ECO:0000256" key="13">
    <source>
        <dbReference type="ARBA" id="ARBA00048144"/>
    </source>
</evidence>
<evidence type="ECO:0000256" key="16">
    <source>
        <dbReference type="ARBA" id="ARBA00048535"/>
    </source>
</evidence>
<keyword evidence="2" id="KW-0560">Oxidoreductase</keyword>
<comment type="catalytic activity">
    <reaction evidence="13">
        <text>(11R)-hydroxy-(5Z,8Z,12E,14Z)-eicosatetraenoate + NAD(+) = 11-oxo-(5Z,8Z,12E,14Z)-eicosatetraenoate + NADH + H(+)</text>
        <dbReference type="Rhea" id="RHEA:48640"/>
        <dbReference type="ChEBI" id="CHEBI:15378"/>
        <dbReference type="ChEBI" id="CHEBI:57540"/>
        <dbReference type="ChEBI" id="CHEBI:57945"/>
        <dbReference type="ChEBI" id="CHEBI:78836"/>
        <dbReference type="ChEBI" id="CHEBI:90697"/>
    </reaction>
    <physiologicalReaction direction="left-to-right" evidence="13">
        <dbReference type="Rhea" id="RHEA:48641"/>
    </physiologicalReaction>
</comment>
<comment type="caution">
    <text evidence="23">The sequence shown here is derived from an EMBL/GenBank/DDBJ whole genome shotgun (WGS) entry which is preliminary data.</text>
</comment>
<organism evidence="23 24">
    <name type="scientific">Littorina saxatilis</name>
    <dbReference type="NCBI Taxonomy" id="31220"/>
    <lineage>
        <taxon>Eukaryota</taxon>
        <taxon>Metazoa</taxon>
        <taxon>Spiralia</taxon>
        <taxon>Lophotrochozoa</taxon>
        <taxon>Mollusca</taxon>
        <taxon>Gastropoda</taxon>
        <taxon>Caenogastropoda</taxon>
        <taxon>Littorinimorpha</taxon>
        <taxon>Littorinoidea</taxon>
        <taxon>Littorinidae</taxon>
        <taxon>Littorina</taxon>
    </lineage>
</organism>
<reference evidence="23 24" key="1">
    <citation type="submission" date="2024-02" db="EMBL/GenBank/DDBJ databases">
        <title>Chromosome-scale genome assembly of the rough periwinkle Littorina saxatilis.</title>
        <authorList>
            <person name="De Jode A."/>
            <person name="Faria R."/>
            <person name="Formenti G."/>
            <person name="Sims Y."/>
            <person name="Smith T.P."/>
            <person name="Tracey A."/>
            <person name="Wood J.M.D."/>
            <person name="Zagrodzka Z.B."/>
            <person name="Johannesson K."/>
            <person name="Butlin R.K."/>
            <person name="Leder E.H."/>
        </authorList>
    </citation>
    <scope>NUCLEOTIDE SEQUENCE [LARGE SCALE GENOMIC DNA]</scope>
    <source>
        <strain evidence="23">Snail1</strain>
        <tissue evidence="23">Muscle</tissue>
    </source>
</reference>
<dbReference type="SUPFAM" id="SSF51735">
    <property type="entry name" value="NAD(P)-binding Rossmann-fold domains"/>
    <property type="match status" value="1"/>
</dbReference>
<comment type="catalytic activity">
    <reaction evidence="11">
        <text>14-hydroxy-(4Z,7Z,10Z,12E,16Z,19Z)-docosahexaenoate + NAD(+) = 14-oxo-(4Z,7Z,10Z,12E,16Z,19Z)-docosahexaenoate + NADH + H(+)</text>
        <dbReference type="Rhea" id="RHEA:48952"/>
        <dbReference type="ChEBI" id="CHEBI:15378"/>
        <dbReference type="ChEBI" id="CHEBI:57540"/>
        <dbReference type="ChEBI" id="CHEBI:57945"/>
        <dbReference type="ChEBI" id="CHEBI:90866"/>
        <dbReference type="ChEBI" id="CHEBI:90867"/>
    </reaction>
    <physiologicalReaction direction="left-to-right" evidence="11">
        <dbReference type="Rhea" id="RHEA:48953"/>
    </physiologicalReaction>
</comment>
<evidence type="ECO:0000256" key="7">
    <source>
        <dbReference type="ARBA" id="ARBA00042026"/>
    </source>
</evidence>
<evidence type="ECO:0000313" key="24">
    <source>
        <dbReference type="Proteomes" id="UP001374579"/>
    </source>
</evidence>
<accession>A0AAN9BXS7</accession>
<comment type="catalytic activity">
    <reaction evidence="15">
        <text>resolvin D2 + NAD(+) = 7-oxoresolvin D2 + NADH + H(+)</text>
        <dbReference type="Rhea" id="RHEA:53584"/>
        <dbReference type="ChEBI" id="CHEBI:15378"/>
        <dbReference type="ChEBI" id="CHEBI:57540"/>
        <dbReference type="ChEBI" id="CHEBI:57945"/>
        <dbReference type="ChEBI" id="CHEBI:133367"/>
        <dbReference type="ChEBI" id="CHEBI:137497"/>
    </reaction>
    <physiologicalReaction direction="left-to-right" evidence="15">
        <dbReference type="Rhea" id="RHEA:53585"/>
    </physiologicalReaction>
</comment>
<comment type="catalytic activity">
    <reaction evidence="20">
        <text>(15S)-hydroxy-(5Z,8Z,11Z,13E)-eicosatetraenoate + NAD(+) = 15-oxo-(5Z,8Z,11Z,13E)-eicosatetraenoate + NADH + H(+)</text>
        <dbReference type="Rhea" id="RHEA:23260"/>
        <dbReference type="ChEBI" id="CHEBI:15378"/>
        <dbReference type="ChEBI" id="CHEBI:57409"/>
        <dbReference type="ChEBI" id="CHEBI:57410"/>
        <dbReference type="ChEBI" id="CHEBI:57540"/>
        <dbReference type="ChEBI" id="CHEBI:57945"/>
        <dbReference type="EC" id="1.1.1.232"/>
    </reaction>
    <physiologicalReaction direction="left-to-right" evidence="20">
        <dbReference type="Rhea" id="RHEA:23261"/>
    </physiologicalReaction>
</comment>
<evidence type="ECO:0000256" key="14">
    <source>
        <dbReference type="ARBA" id="ARBA00048170"/>
    </source>
</evidence>
<dbReference type="GO" id="GO:0016404">
    <property type="term" value="F:15-hydroxyprostaglandin dehydrogenase (NAD+) activity"/>
    <property type="evidence" value="ECO:0007669"/>
    <property type="project" value="UniProtKB-EC"/>
</dbReference>
<dbReference type="InterPro" id="IPR036291">
    <property type="entry name" value="NAD(P)-bd_dom_sf"/>
</dbReference>
<comment type="function">
    <text evidence="8">Catalyzes the NAD-dependent dehydrogenation (oxidation) of a broad array of hydroxylated polyunsaturated fatty acids (mainly eicosanoids and docosanoids, including prostaglandins, lipoxins and resolvins), yielding their corresponding keto (oxo) metabolites. Decreases the levels of the pro-proliferative prostaglandins such as prostaglandin E2 (whose activity is increased in cancer because of an increase in the expression of cyclooxygenase 2) and generates oxo-fatty acid products that can profoundly influence cell function by abrogating pro-inflammatory cytokine expression. Converts resolvins E1, D1 and D2 to their oxo products, which represents a mode of resolvin inactivation. Resolvin E1 plays important roles during the resolution phase of acute inflammation, while resolvins D1 and D2 have a unique role in obesity-induced adipose inflammation.</text>
</comment>
<evidence type="ECO:0000256" key="6">
    <source>
        <dbReference type="ARBA" id="ARBA00041812"/>
    </source>
</evidence>
<comment type="catalytic activity">
    <reaction evidence="14">
        <text>resolvin D1 + NAD(+) = 17-oxoresolvin D1 + NADH + H(+)</text>
        <dbReference type="Rhea" id="RHEA:50128"/>
        <dbReference type="ChEBI" id="CHEBI:15378"/>
        <dbReference type="ChEBI" id="CHEBI:57540"/>
        <dbReference type="ChEBI" id="CHEBI:57945"/>
        <dbReference type="ChEBI" id="CHEBI:132079"/>
        <dbReference type="ChEBI" id="CHEBI:132081"/>
    </reaction>
    <physiologicalReaction direction="left-to-right" evidence="14">
        <dbReference type="Rhea" id="RHEA:50129"/>
    </physiologicalReaction>
</comment>
<keyword evidence="24" id="KW-1185">Reference proteome</keyword>
<comment type="catalytic activity">
    <reaction evidence="16">
        <text>lipoxin A4 + NAD(+) = 15-oxo-(5S,6R)-dihydroxy-(7E,9E,11Z,13E)-eicosatetraenoate + NADH + H(+)</text>
        <dbReference type="Rhea" id="RHEA:41572"/>
        <dbReference type="ChEBI" id="CHEBI:15378"/>
        <dbReference type="ChEBI" id="CHEBI:57540"/>
        <dbReference type="ChEBI" id="CHEBI:57945"/>
        <dbReference type="ChEBI" id="CHEBI:67026"/>
        <dbReference type="ChEBI" id="CHEBI:78311"/>
    </reaction>
    <physiologicalReaction direction="left-to-right" evidence="16">
        <dbReference type="Rhea" id="RHEA:41573"/>
    </physiologicalReaction>
</comment>
<comment type="catalytic activity">
    <reaction evidence="17">
        <text>prostaglandin A1 + NAD(+) = 15-oxo-prostaglandin A1 + NADH + H(+)</text>
        <dbReference type="Rhea" id="RHEA:41263"/>
        <dbReference type="ChEBI" id="CHEBI:15378"/>
        <dbReference type="ChEBI" id="CHEBI:57398"/>
        <dbReference type="ChEBI" id="CHEBI:57540"/>
        <dbReference type="ChEBI" id="CHEBI:57945"/>
        <dbReference type="ChEBI" id="CHEBI:85072"/>
    </reaction>
    <physiologicalReaction direction="left-to-right" evidence="17">
        <dbReference type="Rhea" id="RHEA:41264"/>
    </physiologicalReaction>
</comment>
<evidence type="ECO:0000256" key="21">
    <source>
        <dbReference type="ARBA" id="ARBA00049188"/>
    </source>
</evidence>
<sequence>MKVDGKGALVTGGAQGLGKAFSKILLQNGAKVFFTDINEEVGKTTLTEFQQTYGQNNVRFFKADVTSTAQMKESFDMAKSWLGGLHVVVNNAGIGGEGDDMWEKLIDINLKGPIRCSRLAVDYMRRDKGGEGGVIVNIASTGGLRPNPYGPVYSGSKAGLIMYSRSIAANQEYTSNGVRVCTLCPSFADTALVANISKGTTTNTEAALALVNQVGIMTVEEVADCLHELVTDDSKNGAVLAVSKHQGKTYVPF</sequence>
<evidence type="ECO:0000256" key="5">
    <source>
        <dbReference type="ARBA" id="ARBA00040276"/>
    </source>
</evidence>
<evidence type="ECO:0000256" key="8">
    <source>
        <dbReference type="ARBA" id="ARBA00045705"/>
    </source>
</evidence>
<dbReference type="Pfam" id="PF00106">
    <property type="entry name" value="adh_short"/>
    <property type="match status" value="1"/>
</dbReference>
<comment type="catalytic activity">
    <reaction evidence="21">
        <text>resolvin E1 + NAD(+) = 18-oxo-resolvin E1 + NADH + H(+)</text>
        <dbReference type="Rhea" id="RHEA:49244"/>
        <dbReference type="ChEBI" id="CHEBI:15378"/>
        <dbReference type="ChEBI" id="CHEBI:57540"/>
        <dbReference type="ChEBI" id="CHEBI:57945"/>
        <dbReference type="ChEBI" id="CHEBI:91000"/>
        <dbReference type="ChEBI" id="CHEBI:91001"/>
    </reaction>
    <physiologicalReaction direction="left-to-right" evidence="21">
        <dbReference type="Rhea" id="RHEA:49245"/>
    </physiologicalReaction>
</comment>
<gene>
    <name evidence="23" type="ORF">V1264_000693</name>
</gene>
<evidence type="ECO:0000256" key="4">
    <source>
        <dbReference type="ARBA" id="ARBA00039060"/>
    </source>
</evidence>
<comment type="catalytic activity">
    <reaction evidence="18">
        <text>prostaglandin E2 + NAD(+) = 15-oxoprostaglandin E2 + NADH + H(+)</text>
        <dbReference type="Rhea" id="RHEA:11876"/>
        <dbReference type="ChEBI" id="CHEBI:15378"/>
        <dbReference type="ChEBI" id="CHEBI:57400"/>
        <dbReference type="ChEBI" id="CHEBI:57540"/>
        <dbReference type="ChEBI" id="CHEBI:57945"/>
        <dbReference type="ChEBI" id="CHEBI:606564"/>
        <dbReference type="EC" id="1.1.1.141"/>
    </reaction>
    <physiologicalReaction direction="left-to-right" evidence="18">
        <dbReference type="Rhea" id="RHEA:11877"/>
    </physiologicalReaction>
</comment>
<dbReference type="EMBL" id="JBAMIC010000001">
    <property type="protein sequence ID" value="KAK7114671.1"/>
    <property type="molecule type" value="Genomic_DNA"/>
</dbReference>
<evidence type="ECO:0000256" key="3">
    <source>
        <dbReference type="ARBA" id="ARBA00038968"/>
    </source>
</evidence>
<comment type="catalytic activity">
    <reaction evidence="10">
        <text>resolvin D1 + NAD(+) = 8-oxoresolvin D1 + NADH + H(+)</text>
        <dbReference type="Rhea" id="RHEA:50124"/>
        <dbReference type="ChEBI" id="CHEBI:15378"/>
        <dbReference type="ChEBI" id="CHEBI:57540"/>
        <dbReference type="ChEBI" id="CHEBI:57945"/>
        <dbReference type="ChEBI" id="CHEBI:132079"/>
        <dbReference type="ChEBI" id="CHEBI:132080"/>
    </reaction>
    <physiologicalReaction direction="left-to-right" evidence="10">
        <dbReference type="Rhea" id="RHEA:50125"/>
    </physiologicalReaction>
</comment>
<dbReference type="PANTHER" id="PTHR44229">
    <property type="entry name" value="15-HYDROXYPROSTAGLANDIN DEHYDROGENASE [NAD(+)]"/>
    <property type="match status" value="1"/>
</dbReference>
<dbReference type="FunFam" id="3.40.50.720:FF:000149">
    <property type="entry name" value="15-hydroxyprostaglandin dehydrogenase [NAD(+)]"/>
    <property type="match status" value="1"/>
</dbReference>
<evidence type="ECO:0000256" key="15">
    <source>
        <dbReference type="ARBA" id="ARBA00048393"/>
    </source>
</evidence>
<dbReference type="PRINTS" id="PR00080">
    <property type="entry name" value="SDRFAMILY"/>
</dbReference>